<keyword evidence="3" id="KW-1185">Reference proteome</keyword>
<gene>
    <name evidence="2" type="ORF">CRYO30217_00487</name>
</gene>
<name>A0A916JKK6_9FLAO</name>
<evidence type="ECO:0000313" key="2">
    <source>
        <dbReference type="EMBL" id="CAG5077806.1"/>
    </source>
</evidence>
<dbReference type="KEGG" id="ptan:CRYO30217_00487"/>
<dbReference type="InterPro" id="IPR013783">
    <property type="entry name" value="Ig-like_fold"/>
</dbReference>
<dbReference type="EMBL" id="OU015584">
    <property type="protein sequence ID" value="CAG5077806.1"/>
    <property type="molecule type" value="Genomic_DNA"/>
</dbReference>
<organism evidence="2 3">
    <name type="scientific">Parvicella tangerina</name>
    <dbReference type="NCBI Taxonomy" id="2829795"/>
    <lineage>
        <taxon>Bacteria</taxon>
        <taxon>Pseudomonadati</taxon>
        <taxon>Bacteroidota</taxon>
        <taxon>Flavobacteriia</taxon>
        <taxon>Flavobacteriales</taxon>
        <taxon>Parvicellaceae</taxon>
        <taxon>Parvicella</taxon>
    </lineage>
</organism>
<dbReference type="Proteomes" id="UP000683507">
    <property type="component" value="Chromosome"/>
</dbReference>
<dbReference type="Gene3D" id="2.60.40.10">
    <property type="entry name" value="Immunoglobulins"/>
    <property type="match status" value="1"/>
</dbReference>
<sequence>MIRKLHLFIVIVFSGLVLQVQASSMMVIIDGGEDSTKKEKDGIDELILQDSLNALNKKIQVAFKLKKVEQSADSVYFNVVTFTNTDSKTISGALQVRVPNDWKLIADPSMDNIELAPNETISLPVRVSIPLNSTGGVAYVIDASFTTQNGIYSGAAYVKIPMKSKWDAEVFEKQVYFNELFDRVPFKLKIVNEGNATELLKVNLDVGRLYNIIELDKEEFYVEVPPLSDTIIEYTVESNDLLTIEQRTEYGMIWDESSVKVKIVGSDGKKFQDAVHYLDLENELTTQRQEKNTPLNVDFSIFNLLSPNPTFVNLLVYGQLLFKGDHDLSYMGNFRNIYRNGQFFGPTFWSNPNNIRYQLGYSWKDRLHVNAGLITNYTLHTGRGIGARASYDITEKDRVQASFVSNQFLPIIIGTAEYHRRLKTGINLNIGLTYEDNDYVNYQAYSTQLGGSFVFAGSQSISGQVLLTNARFDATAFGGSSDSSLVGASYNFKYSGAFIDNKLRVSLSTRNDQFNFLRLRPVHVISGNSLYRINKVSNVKVFGIYNAVKPSRYTLSPFYNGLYAETQVYRATYQYRFNDKVTSEAGPMAKILSRRSFDNSLGLYDDFDNYFIGGYFNTRFRLNERTFISPTLTIGRTSFRNILSDSTILSPILSTSVGANITGRNFRFNASYIRGPMFFVDDDYILFDEISMETVSLRGQMDKFIYKNTIKLSGFANYYLRLPSNRQSIVLSGRTDFFFPEGWRAYLTAGIFTNSYVDESTQGISASRFFNLNVGVIKSFGFNQPRIKYSDVEFVCFNDFNGDGERQENEPLLPNIKVKLSLDPNYDDPRGIKWGERELMTSAEGKVVVHNMPDINYLVNFKPMVNLGTLYNVNGDNQIISVNEDRVIYVPYAESYRVYGNVVMNRDEYSSKGLINVGGIRITATNLKGDAYSVLTDNDGSYVLNVPQAGSYVISVNNIFGDQFYIDKESFVIQFDGFKTYQLDFTFYEGKRKVNFGGDNIFNFQSLNGSGDDNNSDQEGANGAGENTSNADSTDTGNNAAPNGDFMQNAQKLREEIEKISKENEKTIETPVNPDDVRYMVEIGVFDDEIDTDVANLILSLGFTPTAIKVDGVTVYATPVKKTHAEINEVLQSIYDAGLSEAMIVGIYQGKIITEDKAREFRGE</sequence>
<accession>A0A916JKK6</accession>
<proteinExistence type="predicted"/>
<reference evidence="2" key="1">
    <citation type="submission" date="2021-04" db="EMBL/GenBank/DDBJ databases">
        <authorList>
            <person name="Rodrigo-Torres L."/>
            <person name="Arahal R. D."/>
            <person name="Lucena T."/>
        </authorList>
    </citation>
    <scope>NUCLEOTIDE SEQUENCE</scope>
    <source>
        <strain evidence="2">AS29M-1</strain>
    </source>
</reference>
<protein>
    <submittedName>
        <fullName evidence="2">Uncharacterized protein</fullName>
    </submittedName>
</protein>
<evidence type="ECO:0000313" key="3">
    <source>
        <dbReference type="Proteomes" id="UP000683507"/>
    </source>
</evidence>
<dbReference type="AlphaFoldDB" id="A0A916JKK6"/>
<evidence type="ECO:0000256" key="1">
    <source>
        <dbReference type="SAM" id="MobiDB-lite"/>
    </source>
</evidence>
<feature type="region of interest" description="Disordered" evidence="1">
    <location>
        <begin position="1007"/>
        <end position="1045"/>
    </location>
</feature>